<evidence type="ECO:0000259" key="2">
    <source>
        <dbReference type="Pfam" id="PF18962"/>
    </source>
</evidence>
<keyword evidence="4" id="KW-1185">Reference proteome</keyword>
<dbReference type="PANTHER" id="PTHR42754">
    <property type="entry name" value="ENDOGLUCANASE"/>
    <property type="match status" value="1"/>
</dbReference>
<name>A0A931GZ83_9BACT</name>
<dbReference type="NCBIfam" id="TIGR04183">
    <property type="entry name" value="Por_Secre_tail"/>
    <property type="match status" value="1"/>
</dbReference>
<dbReference type="RefSeq" id="WP_196992137.1">
    <property type="nucleotide sequence ID" value="NZ_JADWYR010000002.1"/>
</dbReference>
<proteinExistence type="predicted"/>
<reference evidence="3" key="1">
    <citation type="submission" date="2020-11" db="EMBL/GenBank/DDBJ databases">
        <title>Bacterial whole genome sequence for Panacibacter sp. DH6.</title>
        <authorList>
            <person name="Le V."/>
            <person name="Ko S."/>
            <person name="Ahn C.-Y."/>
            <person name="Oh H.-M."/>
        </authorList>
    </citation>
    <scope>NUCLEOTIDE SEQUENCE</scope>
    <source>
        <strain evidence="3">DH6</strain>
    </source>
</reference>
<evidence type="ECO:0000256" key="1">
    <source>
        <dbReference type="SAM" id="SignalP"/>
    </source>
</evidence>
<comment type="caution">
    <text evidence="3">The sequence shown here is derived from an EMBL/GenBank/DDBJ whole genome shotgun (WGS) entry which is preliminary data.</text>
</comment>
<gene>
    <name evidence="3" type="ORF">I5907_17710</name>
</gene>
<organism evidence="3 4">
    <name type="scientific">Panacibacter microcysteis</name>
    <dbReference type="NCBI Taxonomy" id="2793269"/>
    <lineage>
        <taxon>Bacteria</taxon>
        <taxon>Pseudomonadati</taxon>
        <taxon>Bacteroidota</taxon>
        <taxon>Chitinophagia</taxon>
        <taxon>Chitinophagales</taxon>
        <taxon>Chitinophagaceae</taxon>
        <taxon>Panacibacter</taxon>
    </lineage>
</organism>
<dbReference type="EMBL" id="JADWYR010000002">
    <property type="protein sequence ID" value="MBG9378079.1"/>
    <property type="molecule type" value="Genomic_DNA"/>
</dbReference>
<accession>A0A931GZ83</accession>
<dbReference type="PANTHER" id="PTHR42754:SF1">
    <property type="entry name" value="LIPOPROTEIN"/>
    <property type="match status" value="1"/>
</dbReference>
<sequence length="510" mass="55141">MKKILFLLLLLGISLPAFVQSTFEKGFGGPNASEYQTDFKRISSNKFLLVGYTQNFGAGSNDIYIVCTDASGNMRWSNTYGTAASEKNAQCAVADDGSFLLVAETYETTSATANSILLIKCAPNGDVQWTRNINSHTYASLSVKSATAAPGGNFYFTADPGIGIIPKGLFKLFRVNASGVVTLQKTVNTLAQDVFASAAVAVREDGAVAVAGKFSVTLFENAGSAGLMVFDSTGVIQSFQSVYCANCDPTYESTYPMKVYGKNKQWQIAGIIYYAGKHFWLRLDKNSTVVSASTVKQSDFAVQYAVNHQLLTLPDGAYYNLAFNRDGSMFKANRYYGGDTYNYDMMLYKYDSLGRICTGYRVPKFDSIVTPKNFTVTNIPYTTVEDGITTGAYDIATNKINAVTVFCEGSANTKAISQTASNDISLHKPAATVAPNPAVSTITVSVNKTFAGKAVLYITAADGKIVQTINTTLMKGLNNIPVDVASLNKGLYFIRISDGEQHAVLRFIKQ</sequence>
<feature type="domain" description="Secretion system C-terminal sorting" evidence="2">
    <location>
        <begin position="435"/>
        <end position="504"/>
    </location>
</feature>
<evidence type="ECO:0000313" key="4">
    <source>
        <dbReference type="Proteomes" id="UP000628448"/>
    </source>
</evidence>
<dbReference type="Pfam" id="PF18962">
    <property type="entry name" value="Por_Secre_tail"/>
    <property type="match status" value="1"/>
</dbReference>
<dbReference type="AlphaFoldDB" id="A0A931GZ83"/>
<dbReference type="InterPro" id="IPR026444">
    <property type="entry name" value="Secre_tail"/>
</dbReference>
<keyword evidence="1" id="KW-0732">Signal</keyword>
<feature type="chain" id="PRO_5037311249" evidence="1">
    <location>
        <begin position="20"/>
        <end position="510"/>
    </location>
</feature>
<feature type="signal peptide" evidence="1">
    <location>
        <begin position="1"/>
        <end position="19"/>
    </location>
</feature>
<dbReference type="Proteomes" id="UP000628448">
    <property type="component" value="Unassembled WGS sequence"/>
</dbReference>
<protein>
    <submittedName>
        <fullName evidence="3">T9SS type A sorting domain-containing protein</fullName>
    </submittedName>
</protein>
<evidence type="ECO:0000313" key="3">
    <source>
        <dbReference type="EMBL" id="MBG9378079.1"/>
    </source>
</evidence>